<dbReference type="EMBL" id="JAODBU010000011">
    <property type="protein sequence ID" value="MCT7399585.1"/>
    <property type="molecule type" value="Genomic_DNA"/>
</dbReference>
<feature type="transmembrane region" description="Helical" evidence="1">
    <location>
        <begin position="31"/>
        <end position="48"/>
    </location>
</feature>
<dbReference type="InterPro" id="IPR032834">
    <property type="entry name" value="NatK-like_C"/>
</dbReference>
<comment type="caution">
    <text evidence="3">The sequence shown here is derived from an EMBL/GenBank/DDBJ whole genome shotgun (WGS) entry which is preliminary data.</text>
</comment>
<dbReference type="Pfam" id="PF14501">
    <property type="entry name" value="HATPase_c_5"/>
    <property type="match status" value="1"/>
</dbReference>
<feature type="transmembrane region" description="Helical" evidence="1">
    <location>
        <begin position="148"/>
        <end position="168"/>
    </location>
</feature>
<feature type="transmembrane region" description="Helical" evidence="1">
    <location>
        <begin position="79"/>
        <end position="97"/>
    </location>
</feature>
<proteinExistence type="predicted"/>
<dbReference type="SUPFAM" id="SSF55874">
    <property type="entry name" value="ATPase domain of HSP90 chaperone/DNA topoisomerase II/histidine kinase"/>
    <property type="match status" value="1"/>
</dbReference>
<feature type="transmembrane region" description="Helical" evidence="1">
    <location>
        <begin position="117"/>
        <end position="136"/>
    </location>
</feature>
<dbReference type="CDD" id="cd16935">
    <property type="entry name" value="HATPase_AgrC-ComD-like"/>
    <property type="match status" value="1"/>
</dbReference>
<dbReference type="Proteomes" id="UP001431199">
    <property type="component" value="Unassembled WGS sequence"/>
</dbReference>
<protein>
    <submittedName>
        <fullName evidence="3">GHKL domain-containing protein</fullName>
    </submittedName>
</protein>
<feature type="transmembrane region" description="Helical" evidence="1">
    <location>
        <begin position="183"/>
        <end position="207"/>
    </location>
</feature>
<dbReference type="PANTHER" id="PTHR40448:SF1">
    <property type="entry name" value="TWO-COMPONENT SENSOR HISTIDINE KINASE"/>
    <property type="match status" value="1"/>
</dbReference>
<evidence type="ECO:0000313" key="4">
    <source>
        <dbReference type="Proteomes" id="UP001431199"/>
    </source>
</evidence>
<name>A0ABT2M238_9FIRM</name>
<dbReference type="InterPro" id="IPR036890">
    <property type="entry name" value="HATPase_C_sf"/>
</dbReference>
<keyword evidence="1" id="KW-0812">Transmembrane</keyword>
<keyword evidence="1" id="KW-0472">Membrane</keyword>
<keyword evidence="1" id="KW-1133">Transmembrane helix</keyword>
<feature type="transmembrane region" description="Helical" evidence="1">
    <location>
        <begin position="54"/>
        <end position="72"/>
    </location>
</feature>
<accession>A0ABT2M238</accession>
<gene>
    <name evidence="3" type="ORF">N5B56_10900</name>
</gene>
<keyword evidence="4" id="KW-1185">Reference proteome</keyword>
<dbReference type="RefSeq" id="WP_260978934.1">
    <property type="nucleotide sequence ID" value="NZ_JAODBU010000011.1"/>
</dbReference>
<sequence>MIIYNMILCFLEVLKYIFISDMFFLRQKRKFNNIILPVSLVCVAMGIVAEFNVVNYLILYTLFVFVQMAIIYENVNPKFMLLTLWSVFIITLLDEMTRVIIEVLMDYKKIGNHLIERFMSSLITVACLLSLSIIIGKKYRNRIEKVGIGYYIFFLGLTIANTFIIVFFKEYVFAQIQVDNVALVYVTFLAMSIGMFIEIALVMMLAVSRSDYKERNELNQKFLEEQKNHYKYLEERERETKLFRHDIRSHLNVIAEGLRKEKYDEVGKYIESICGQIENFGNVLTVNNGIVDAILNRYYSEAPKKNVSMCVKGQIPKNCKIEAFDLCTIFSNVLSNAIEAASKSENKSLEVKCGYKDNKIVIAVENDYDGNIKMKNGKYISNKKNTDYHGYGLINVKRSVEKYSGSMNIRAENKFIVNILMYNR</sequence>
<dbReference type="PANTHER" id="PTHR40448">
    <property type="entry name" value="TWO-COMPONENT SENSOR HISTIDINE KINASE"/>
    <property type="match status" value="1"/>
</dbReference>
<evidence type="ECO:0000259" key="2">
    <source>
        <dbReference type="Pfam" id="PF14501"/>
    </source>
</evidence>
<evidence type="ECO:0000256" key="1">
    <source>
        <dbReference type="SAM" id="Phobius"/>
    </source>
</evidence>
<feature type="transmembrane region" description="Helical" evidence="1">
    <location>
        <begin position="6"/>
        <end position="24"/>
    </location>
</feature>
<organism evidence="3 4">
    <name type="scientific">Eubacterium album</name>
    <dbReference type="NCBI Taxonomy" id="2978477"/>
    <lineage>
        <taxon>Bacteria</taxon>
        <taxon>Bacillati</taxon>
        <taxon>Bacillota</taxon>
        <taxon>Clostridia</taxon>
        <taxon>Eubacteriales</taxon>
        <taxon>Eubacteriaceae</taxon>
        <taxon>Eubacterium</taxon>
    </lineage>
</organism>
<feature type="domain" description="Sensor histidine kinase NatK-like C-terminal" evidence="2">
    <location>
        <begin position="322"/>
        <end position="420"/>
    </location>
</feature>
<reference evidence="3" key="1">
    <citation type="submission" date="2022-09" db="EMBL/GenBank/DDBJ databases">
        <title>Eubacterium sp. LFL-14 isolated from human feces.</title>
        <authorList>
            <person name="Liu F."/>
        </authorList>
    </citation>
    <scope>NUCLEOTIDE SEQUENCE</scope>
    <source>
        <strain evidence="3">LFL-14</strain>
    </source>
</reference>
<dbReference type="Gene3D" id="3.30.565.10">
    <property type="entry name" value="Histidine kinase-like ATPase, C-terminal domain"/>
    <property type="match status" value="1"/>
</dbReference>
<evidence type="ECO:0000313" key="3">
    <source>
        <dbReference type="EMBL" id="MCT7399585.1"/>
    </source>
</evidence>